<accession>A0A4R6U2R6</accession>
<keyword evidence="8 13" id="KW-0547">Nucleotide-binding</keyword>
<protein>
    <recommendedName>
        <fullName evidence="4 13">Tetraacyldisaccharide 4'-kinase</fullName>
        <ecNumber evidence="3 13">2.7.1.130</ecNumber>
    </recommendedName>
    <alternativeName>
        <fullName evidence="12 13">Lipid A 4'-kinase</fullName>
    </alternativeName>
</protein>
<dbReference type="EMBL" id="SNYK01000001">
    <property type="protein sequence ID" value="TDQ40281.1"/>
    <property type="molecule type" value="Genomic_DNA"/>
</dbReference>
<keyword evidence="7 13" id="KW-0808">Transferase</keyword>
<evidence type="ECO:0000313" key="15">
    <source>
        <dbReference type="Proteomes" id="UP000294575"/>
    </source>
</evidence>
<evidence type="ECO:0000256" key="1">
    <source>
        <dbReference type="ARBA" id="ARBA00002274"/>
    </source>
</evidence>
<keyword evidence="5 13" id="KW-0444">Lipid biosynthesis</keyword>
<dbReference type="GO" id="GO:0009029">
    <property type="term" value="F:lipid-A 4'-kinase activity"/>
    <property type="evidence" value="ECO:0007669"/>
    <property type="project" value="UniProtKB-UniRule"/>
</dbReference>
<evidence type="ECO:0000256" key="11">
    <source>
        <dbReference type="ARBA" id="ARBA00023098"/>
    </source>
</evidence>
<dbReference type="GO" id="GO:0009245">
    <property type="term" value="P:lipid A biosynthetic process"/>
    <property type="evidence" value="ECO:0007669"/>
    <property type="project" value="UniProtKB-UniRule"/>
</dbReference>
<feature type="binding site" evidence="13">
    <location>
        <begin position="60"/>
        <end position="67"/>
    </location>
    <ligand>
        <name>ATP</name>
        <dbReference type="ChEBI" id="CHEBI:30616"/>
    </ligand>
</feature>
<comment type="similarity">
    <text evidence="13">Belongs to the LpxK family.</text>
</comment>
<gene>
    <name evidence="13" type="primary">lpxK</name>
    <name evidence="14" type="ORF">DFQ45_101416</name>
</gene>
<organism evidence="14 15">
    <name type="scientific">Thiopseudomonas denitrificans</name>
    <dbReference type="NCBI Taxonomy" id="1501432"/>
    <lineage>
        <taxon>Bacteria</taxon>
        <taxon>Pseudomonadati</taxon>
        <taxon>Pseudomonadota</taxon>
        <taxon>Gammaproteobacteria</taxon>
        <taxon>Pseudomonadales</taxon>
        <taxon>Pseudomonadaceae</taxon>
        <taxon>Thiopseudomonas</taxon>
    </lineage>
</organism>
<dbReference type="AlphaFoldDB" id="A0A4R6U2R6"/>
<evidence type="ECO:0000256" key="2">
    <source>
        <dbReference type="ARBA" id="ARBA00004870"/>
    </source>
</evidence>
<dbReference type="UniPathway" id="UPA00359">
    <property type="reaction ID" value="UER00482"/>
</dbReference>
<dbReference type="HAMAP" id="MF_00409">
    <property type="entry name" value="LpxK"/>
    <property type="match status" value="1"/>
</dbReference>
<dbReference type="OrthoDB" id="9766423at2"/>
<evidence type="ECO:0000256" key="10">
    <source>
        <dbReference type="ARBA" id="ARBA00022840"/>
    </source>
</evidence>
<evidence type="ECO:0000256" key="4">
    <source>
        <dbReference type="ARBA" id="ARBA00016436"/>
    </source>
</evidence>
<evidence type="ECO:0000313" key="14">
    <source>
        <dbReference type="EMBL" id="TDQ40281.1"/>
    </source>
</evidence>
<comment type="function">
    <text evidence="1 13">Transfers the gamma-phosphate of ATP to the 4'-position of a tetraacyldisaccharide 1-phosphate intermediate (termed DS-1-P) to form tetraacyldisaccharide 1,4'-bis-phosphate (lipid IVA).</text>
</comment>
<keyword evidence="10 13" id="KW-0067">ATP-binding</keyword>
<dbReference type="PANTHER" id="PTHR42724:SF1">
    <property type="entry name" value="TETRAACYLDISACCHARIDE 4'-KINASE, MITOCHONDRIAL-RELATED"/>
    <property type="match status" value="1"/>
</dbReference>
<evidence type="ECO:0000256" key="8">
    <source>
        <dbReference type="ARBA" id="ARBA00022741"/>
    </source>
</evidence>
<comment type="caution">
    <text evidence="14">The sequence shown here is derived from an EMBL/GenBank/DDBJ whole genome shotgun (WGS) entry which is preliminary data.</text>
</comment>
<keyword evidence="6 13" id="KW-0441">Lipid A biosynthesis</keyword>
<dbReference type="GO" id="GO:0005524">
    <property type="term" value="F:ATP binding"/>
    <property type="evidence" value="ECO:0007669"/>
    <property type="project" value="UniProtKB-UniRule"/>
</dbReference>
<dbReference type="PANTHER" id="PTHR42724">
    <property type="entry name" value="TETRAACYLDISACCHARIDE 4'-KINASE"/>
    <property type="match status" value="1"/>
</dbReference>
<comment type="pathway">
    <text evidence="2 13">Glycolipid biosynthesis; lipid IV(A) biosynthesis; lipid IV(A) from (3R)-3-hydroxytetradecanoyl-[acyl-carrier-protein] and UDP-N-acetyl-alpha-D-glucosamine: step 6/6.</text>
</comment>
<keyword evidence="9 13" id="KW-0418">Kinase</keyword>
<dbReference type="SUPFAM" id="SSF52540">
    <property type="entry name" value="P-loop containing nucleoside triphosphate hydrolases"/>
    <property type="match status" value="1"/>
</dbReference>
<dbReference type="InterPro" id="IPR027417">
    <property type="entry name" value="P-loop_NTPase"/>
</dbReference>
<evidence type="ECO:0000256" key="7">
    <source>
        <dbReference type="ARBA" id="ARBA00022679"/>
    </source>
</evidence>
<dbReference type="Proteomes" id="UP000294575">
    <property type="component" value="Unassembled WGS sequence"/>
</dbReference>
<dbReference type="InterPro" id="IPR003758">
    <property type="entry name" value="LpxK"/>
</dbReference>
<dbReference type="EC" id="2.7.1.130" evidence="3 13"/>
<keyword evidence="11 13" id="KW-0443">Lipid metabolism</keyword>
<dbReference type="Pfam" id="PF02606">
    <property type="entry name" value="LpxK"/>
    <property type="match status" value="1"/>
</dbReference>
<dbReference type="GO" id="GO:0009244">
    <property type="term" value="P:lipopolysaccharide core region biosynthetic process"/>
    <property type="evidence" value="ECO:0007669"/>
    <property type="project" value="TreeGrafter"/>
</dbReference>
<dbReference type="GO" id="GO:0005886">
    <property type="term" value="C:plasma membrane"/>
    <property type="evidence" value="ECO:0007669"/>
    <property type="project" value="TreeGrafter"/>
</dbReference>
<reference evidence="14 15" key="1">
    <citation type="submission" date="2019-03" db="EMBL/GenBank/DDBJ databases">
        <title>Genomic Encyclopedia of Type Strains, Phase IV (KMG-IV): sequencing the most valuable type-strain genomes for metagenomic binning, comparative biology and taxonomic classification.</title>
        <authorList>
            <person name="Goeker M."/>
        </authorList>
    </citation>
    <scope>NUCLEOTIDE SEQUENCE [LARGE SCALE GENOMIC DNA]</scope>
    <source>
        <strain evidence="14 15">DSM 28679</strain>
    </source>
</reference>
<keyword evidence="15" id="KW-1185">Reference proteome</keyword>
<evidence type="ECO:0000256" key="6">
    <source>
        <dbReference type="ARBA" id="ARBA00022556"/>
    </source>
</evidence>
<proteinExistence type="inferred from homology"/>
<evidence type="ECO:0000256" key="12">
    <source>
        <dbReference type="ARBA" id="ARBA00029757"/>
    </source>
</evidence>
<sequence>MKLGERLVQAWYAGHAGLVALWPLERLYRSVVQRKRRQFLSGKLDSYRAPVPVIIVGNITVGGTGKTPLILWLIEYCRARGLRVGVVSRGYGGQPPEWPWRVRATDDPAVAGDEPALLVQRSGVPMAIDPQRPRAIQLLLEQEPLDLILSDDGLQHYQLQRDLELVLIDESRGLGNGRCLPAGPLREPVGRLGEVDAVLFNGAVADKEQGYAMQLRPTALVHVASGENVSLEHFPAGQAVHAVAGIGNPQRFFRTLRELGWQPQEHPFADHAQFVAEDLRFGDDLPVLMTEKDAVKCRIIAPDNAWYLKVDAQPSAAFVDWLNACMTELFPELRGDE</sequence>
<name>A0A4R6U2R6_9GAMM</name>
<evidence type="ECO:0000256" key="13">
    <source>
        <dbReference type="HAMAP-Rule" id="MF_00409"/>
    </source>
</evidence>
<dbReference type="RefSeq" id="WP_101496968.1">
    <property type="nucleotide sequence ID" value="NZ_LNJZ01000007.1"/>
</dbReference>
<evidence type="ECO:0000256" key="9">
    <source>
        <dbReference type="ARBA" id="ARBA00022777"/>
    </source>
</evidence>
<comment type="catalytic activity">
    <reaction evidence="13">
        <text>a lipid A disaccharide + ATP = a lipid IVA + ADP + H(+)</text>
        <dbReference type="Rhea" id="RHEA:67840"/>
        <dbReference type="ChEBI" id="CHEBI:15378"/>
        <dbReference type="ChEBI" id="CHEBI:30616"/>
        <dbReference type="ChEBI" id="CHEBI:176343"/>
        <dbReference type="ChEBI" id="CHEBI:176425"/>
        <dbReference type="ChEBI" id="CHEBI:456216"/>
        <dbReference type="EC" id="2.7.1.130"/>
    </reaction>
</comment>
<evidence type="ECO:0000256" key="3">
    <source>
        <dbReference type="ARBA" id="ARBA00012071"/>
    </source>
</evidence>
<evidence type="ECO:0000256" key="5">
    <source>
        <dbReference type="ARBA" id="ARBA00022516"/>
    </source>
</evidence>
<dbReference type="NCBIfam" id="TIGR00682">
    <property type="entry name" value="lpxK"/>
    <property type="match status" value="1"/>
</dbReference>